<reference evidence="2" key="1">
    <citation type="journal article" date="2019" name="Int. J. Syst. Evol. Microbiol.">
        <title>The Global Catalogue of Microorganisms (GCM) 10K type strain sequencing project: providing services to taxonomists for standard genome sequencing and annotation.</title>
        <authorList>
            <consortium name="The Broad Institute Genomics Platform"/>
            <consortium name="The Broad Institute Genome Sequencing Center for Infectious Disease"/>
            <person name="Wu L."/>
            <person name="Ma J."/>
        </authorList>
    </citation>
    <scope>NUCLEOTIDE SEQUENCE [LARGE SCALE GENOMIC DNA]</scope>
    <source>
        <strain evidence="2">CGMCC 1.15795</strain>
    </source>
</reference>
<evidence type="ECO:0000313" key="2">
    <source>
        <dbReference type="Proteomes" id="UP001597197"/>
    </source>
</evidence>
<comment type="caution">
    <text evidence="1">The sequence shown here is derived from an EMBL/GenBank/DDBJ whole genome shotgun (WGS) entry which is preliminary data.</text>
</comment>
<accession>A0ABW4QSK9</accession>
<keyword evidence="2" id="KW-1185">Reference proteome</keyword>
<dbReference type="Proteomes" id="UP001597197">
    <property type="component" value="Unassembled WGS sequence"/>
</dbReference>
<dbReference type="EMBL" id="JBHUFD010000003">
    <property type="protein sequence ID" value="MFD1872543.1"/>
    <property type="molecule type" value="Genomic_DNA"/>
</dbReference>
<gene>
    <name evidence="1" type="ORF">ACFSDX_08890</name>
</gene>
<evidence type="ECO:0008006" key="3">
    <source>
        <dbReference type="Google" id="ProtNLM"/>
    </source>
</evidence>
<organism evidence="1 2">
    <name type="scientific">Hymenobacter bucti</name>
    <dbReference type="NCBI Taxonomy" id="1844114"/>
    <lineage>
        <taxon>Bacteria</taxon>
        <taxon>Pseudomonadati</taxon>
        <taxon>Bacteroidota</taxon>
        <taxon>Cytophagia</taxon>
        <taxon>Cytophagales</taxon>
        <taxon>Hymenobacteraceae</taxon>
        <taxon>Hymenobacter</taxon>
    </lineage>
</organism>
<name>A0ABW4QSK9_9BACT</name>
<proteinExistence type="predicted"/>
<evidence type="ECO:0000313" key="1">
    <source>
        <dbReference type="EMBL" id="MFD1872543.1"/>
    </source>
</evidence>
<protein>
    <recommendedName>
        <fullName evidence="3">STAS/SEC14 domain-containing protein</fullName>
    </recommendedName>
</protein>
<dbReference type="RefSeq" id="WP_382312980.1">
    <property type="nucleotide sequence ID" value="NZ_JBHUFD010000003.1"/>
</dbReference>
<sequence length="137" mass="15491">MLPDQFSTDFLQVAYRPDLGQLTGRWLRSVTEPELHQGYEALRQAARHHRCGHWLIDSRRRTNRSFNGPEWVTTQFLPRVQQELGTPLSVCFLVLPDYLSNLPASAHEAAGSAVQFARFLDEGAANAWLASRQVATT</sequence>